<gene>
    <name evidence="1" type="ORF">HNR61_001741</name>
</gene>
<keyword evidence="2" id="KW-1185">Reference proteome</keyword>
<evidence type="ECO:0008006" key="3">
    <source>
        <dbReference type="Google" id="ProtNLM"/>
    </source>
</evidence>
<dbReference type="NCBIfam" id="NF038083">
    <property type="entry name" value="CU044_5270_fam"/>
    <property type="match status" value="1"/>
</dbReference>
<organism evidence="1 2">
    <name type="scientific">Actinomadura namibiensis</name>
    <dbReference type="NCBI Taxonomy" id="182080"/>
    <lineage>
        <taxon>Bacteria</taxon>
        <taxon>Bacillati</taxon>
        <taxon>Actinomycetota</taxon>
        <taxon>Actinomycetes</taxon>
        <taxon>Streptosporangiales</taxon>
        <taxon>Thermomonosporaceae</taxon>
        <taxon>Actinomadura</taxon>
    </lineage>
</organism>
<protein>
    <recommendedName>
        <fullName evidence="3">CU044_5270 family protein</fullName>
    </recommendedName>
</protein>
<dbReference type="Proteomes" id="UP000572680">
    <property type="component" value="Unassembled WGS sequence"/>
</dbReference>
<dbReference type="RefSeq" id="WP_182842597.1">
    <property type="nucleotide sequence ID" value="NZ_BAAALP010000037.1"/>
</dbReference>
<name>A0A7W3QKN5_ACTNM</name>
<comment type="caution">
    <text evidence="1">The sequence shown here is derived from an EMBL/GenBank/DDBJ whole genome shotgun (WGS) entry which is preliminary data.</text>
</comment>
<evidence type="ECO:0000313" key="2">
    <source>
        <dbReference type="Proteomes" id="UP000572680"/>
    </source>
</evidence>
<proteinExistence type="predicted"/>
<reference evidence="1 2" key="1">
    <citation type="submission" date="2020-08" db="EMBL/GenBank/DDBJ databases">
        <title>Genomic Encyclopedia of Type Strains, Phase IV (KMG-IV): sequencing the most valuable type-strain genomes for metagenomic binning, comparative biology and taxonomic classification.</title>
        <authorList>
            <person name="Goeker M."/>
        </authorList>
    </citation>
    <scope>NUCLEOTIDE SEQUENCE [LARGE SCALE GENOMIC DNA]</scope>
    <source>
        <strain evidence="1 2">DSM 44197</strain>
    </source>
</reference>
<sequence>MNDLQSVRALYDDPPAPSAHAVAAARLRMTEGPRRAPGPRRRALPFALGLTSAATATAATVALLPGGDSARPAPSPRAMAPEAVLLAAATTAEREPASGRYWFSRRILGGHSAVKDRDYLVDRRVEREIWIPTSGREHAWTIERPLGGRPLDEAAWRRDGSPRSWRLIARIGDALNSGPTETGNAPPGAGEGVPVPAEPGERYAVPKSLRPGWFGRLGPVQVTPGSLRRLPDDPAGLRAYMEQVIRRMEQGGHRRFPVGGPEHGWLMYDFTLRLLTDLPARPAVRAAAFRVLATLPGVVSRGQVTDPRGRRGQALAMRVPRYFAEPGGERRIVVDPATGRLLAVQDVVTQPDPRYRERPGQLVLYSVILEARWTDAAPDLPEKRHMVDRDGDPRKPACARC</sequence>
<dbReference type="EMBL" id="JACJIA010000002">
    <property type="protein sequence ID" value="MBA8950128.1"/>
    <property type="molecule type" value="Genomic_DNA"/>
</dbReference>
<dbReference type="AlphaFoldDB" id="A0A7W3QKN5"/>
<dbReference type="InterPro" id="IPR047789">
    <property type="entry name" value="CU044_5270-like"/>
</dbReference>
<evidence type="ECO:0000313" key="1">
    <source>
        <dbReference type="EMBL" id="MBA8950128.1"/>
    </source>
</evidence>
<accession>A0A7W3QKN5</accession>